<comment type="caution">
    <text evidence="5">The sequence shown here is derived from an EMBL/GenBank/DDBJ whole genome shotgun (WGS) entry which is preliminary data.</text>
</comment>
<dbReference type="NCBIfam" id="TIGR03124">
    <property type="entry name" value="citrate_citX"/>
    <property type="match status" value="1"/>
</dbReference>
<proteinExistence type="predicted"/>
<evidence type="ECO:0000256" key="3">
    <source>
        <dbReference type="ARBA" id="ARBA00022695"/>
    </source>
</evidence>
<evidence type="ECO:0000313" key="5">
    <source>
        <dbReference type="EMBL" id="MDO8167919.1"/>
    </source>
</evidence>
<dbReference type="EMBL" id="JAOSID010000001">
    <property type="protein sequence ID" value="MDO8167919.1"/>
    <property type="molecule type" value="Genomic_DNA"/>
</dbReference>
<protein>
    <recommendedName>
        <fullName evidence="1">citrate lyase holo-[acyl-carrier protein] synthase</fullName>
        <ecNumber evidence="1">2.7.7.61</ecNumber>
    </recommendedName>
</protein>
<keyword evidence="2 5" id="KW-0808">Transferase</keyword>
<keyword evidence="6" id="KW-1185">Reference proteome</keyword>
<keyword evidence="5" id="KW-0456">Lyase</keyword>
<dbReference type="GO" id="GO:0050519">
    <property type="term" value="F:holo-citrate lyase synthase activity"/>
    <property type="evidence" value="ECO:0007669"/>
    <property type="project" value="UniProtKB-EC"/>
</dbReference>
<gene>
    <name evidence="5" type="primary">citX</name>
    <name evidence="5" type="ORF">OC680_00270</name>
</gene>
<dbReference type="InterPro" id="IPR005551">
    <property type="entry name" value="CitX"/>
</dbReference>
<evidence type="ECO:0000256" key="2">
    <source>
        <dbReference type="ARBA" id="ARBA00022679"/>
    </source>
</evidence>
<dbReference type="EC" id="2.7.7.61" evidence="1"/>
<dbReference type="GO" id="GO:0016829">
    <property type="term" value="F:lyase activity"/>
    <property type="evidence" value="ECO:0007669"/>
    <property type="project" value="UniProtKB-KW"/>
</dbReference>
<name>A0ABT9DF76_9MOLU</name>
<accession>A0ABT9DF76</accession>
<sequence length="181" mass="21433">MVEKNYISHILEAREKRYLYQQTLLQQYQKGLLTVNLNIPGPNKNNSLYCIFFQVIMVNILSKFLQINKFCLNDDFIIVSDDAGLYSNIILNTKNMLKLIHIKKTLIYLEQSNSIFQLLDMDVINIHHKSIIRTNLNINPRKCFLCNKYAKICAIQKNHTLQELLFFIEQKINTFVNFYIH</sequence>
<dbReference type="RefSeq" id="WP_304515121.1">
    <property type="nucleotide sequence ID" value="NZ_JAOSID010000001.1"/>
</dbReference>
<organism evidence="5 6">
    <name type="scientific">Candidatus Phytoplasma melaleucae</name>
    <dbReference type="NCBI Taxonomy" id="2982630"/>
    <lineage>
        <taxon>Bacteria</taxon>
        <taxon>Bacillati</taxon>
        <taxon>Mycoplasmatota</taxon>
        <taxon>Mollicutes</taxon>
        <taxon>Acholeplasmatales</taxon>
        <taxon>Acholeplasmataceae</taxon>
        <taxon>Candidatus Phytoplasma</taxon>
    </lineage>
</organism>
<evidence type="ECO:0000256" key="4">
    <source>
        <dbReference type="ARBA" id="ARBA00048574"/>
    </source>
</evidence>
<comment type="catalytic activity">
    <reaction evidence="4">
        <text>apo-[citrate lyase ACP] + 2'-(5''-triphospho-alpha-D-ribosyl)-3'-dephospho-CoA = holo-[citrate lyase ACP] + diphosphate</text>
        <dbReference type="Rhea" id="RHEA:16333"/>
        <dbReference type="Rhea" id="RHEA-COMP:10157"/>
        <dbReference type="Rhea" id="RHEA-COMP:10158"/>
        <dbReference type="ChEBI" id="CHEBI:29999"/>
        <dbReference type="ChEBI" id="CHEBI:33019"/>
        <dbReference type="ChEBI" id="CHEBI:61378"/>
        <dbReference type="ChEBI" id="CHEBI:82683"/>
        <dbReference type="EC" id="2.7.7.61"/>
    </reaction>
</comment>
<reference evidence="5 6" key="1">
    <citation type="journal article" date="2023" name="Int. J. Syst. Evol. Microbiol.">
        <title>The observation of taxonomic boundaries for the 16SrII and 16SrXXV phytoplasmas using genome-based delimitation.</title>
        <authorList>
            <person name="Rodrigues Jardim B."/>
            <person name="Tran-Nguyen L.T.T."/>
            <person name="Gambley C."/>
            <person name="Al-Sadi A.M."/>
            <person name="Al-Subhi A.M."/>
            <person name="Foissac X."/>
            <person name="Salar P."/>
            <person name="Cai H."/>
            <person name="Yang J.Y."/>
            <person name="Davis R."/>
            <person name="Jones L."/>
            <person name="Rodoni B."/>
            <person name="Constable F.E."/>
        </authorList>
    </citation>
    <scope>NUCLEOTIDE SEQUENCE [LARGE SCALE GENOMIC DNA]</scope>
    <source>
        <strain evidence="5">BAWM-155c</strain>
    </source>
</reference>
<dbReference type="Proteomes" id="UP001172036">
    <property type="component" value="Unassembled WGS sequence"/>
</dbReference>
<keyword evidence="3 5" id="KW-0548">Nucleotidyltransferase</keyword>
<evidence type="ECO:0000256" key="1">
    <source>
        <dbReference type="ARBA" id="ARBA00012524"/>
    </source>
</evidence>
<dbReference type="Pfam" id="PF03802">
    <property type="entry name" value="CitX"/>
    <property type="match status" value="1"/>
</dbReference>
<evidence type="ECO:0000313" key="6">
    <source>
        <dbReference type="Proteomes" id="UP001172036"/>
    </source>
</evidence>